<protein>
    <submittedName>
        <fullName evidence="3">Uncharacterized protein</fullName>
    </submittedName>
</protein>
<gene>
    <name evidence="3" type="ORF">IPOD504_LOCUS4292</name>
</gene>
<feature type="transmembrane region" description="Helical" evidence="1">
    <location>
        <begin position="140"/>
        <end position="161"/>
    </location>
</feature>
<proteinExistence type="predicted"/>
<evidence type="ECO:0000256" key="2">
    <source>
        <dbReference type="SAM" id="SignalP"/>
    </source>
</evidence>
<evidence type="ECO:0000313" key="3">
    <source>
        <dbReference type="EMBL" id="CAH2043434.1"/>
    </source>
</evidence>
<evidence type="ECO:0000256" key="1">
    <source>
        <dbReference type="SAM" id="Phobius"/>
    </source>
</evidence>
<feature type="chain" id="PRO_5045626538" evidence="2">
    <location>
        <begin position="20"/>
        <end position="221"/>
    </location>
</feature>
<evidence type="ECO:0000313" key="4">
    <source>
        <dbReference type="Proteomes" id="UP000837857"/>
    </source>
</evidence>
<keyword evidence="2" id="KW-0732">Signal</keyword>
<keyword evidence="1" id="KW-0812">Transmembrane</keyword>
<feature type="non-terminal residue" evidence="3">
    <location>
        <position position="221"/>
    </location>
</feature>
<keyword evidence="1" id="KW-0472">Membrane</keyword>
<name>A0ABN8I1M4_9NEOP</name>
<organism evidence="3 4">
    <name type="scientific">Iphiclides podalirius</name>
    <name type="common">scarce swallowtail</name>
    <dbReference type="NCBI Taxonomy" id="110791"/>
    <lineage>
        <taxon>Eukaryota</taxon>
        <taxon>Metazoa</taxon>
        <taxon>Ecdysozoa</taxon>
        <taxon>Arthropoda</taxon>
        <taxon>Hexapoda</taxon>
        <taxon>Insecta</taxon>
        <taxon>Pterygota</taxon>
        <taxon>Neoptera</taxon>
        <taxon>Endopterygota</taxon>
        <taxon>Lepidoptera</taxon>
        <taxon>Glossata</taxon>
        <taxon>Ditrysia</taxon>
        <taxon>Papilionoidea</taxon>
        <taxon>Papilionidae</taxon>
        <taxon>Papilioninae</taxon>
        <taxon>Iphiclides</taxon>
    </lineage>
</organism>
<keyword evidence="1" id="KW-1133">Transmembrane helix</keyword>
<dbReference type="EMBL" id="OW152827">
    <property type="protein sequence ID" value="CAH2043434.1"/>
    <property type="molecule type" value="Genomic_DNA"/>
</dbReference>
<accession>A0ABN8I1M4</accession>
<keyword evidence="4" id="KW-1185">Reference proteome</keyword>
<feature type="signal peptide" evidence="2">
    <location>
        <begin position="1"/>
        <end position="19"/>
    </location>
</feature>
<dbReference type="Proteomes" id="UP000837857">
    <property type="component" value="Chromosome 15"/>
</dbReference>
<sequence length="221" mass="24645">MHAIRIALLFAVVLITSEAQRPSFAGFRPIGYPEIETNGPIENRFGEEVPGPIEIRGNRNLMNRFNSEMAIIRFSLAFTLLIITSEAQRPFYAGLRPIGYPEIESNDLIQNRFGEDVPGPIEARGDRNLINSFTQAHSNLALQITMATLNMFVILATIFVLNEAQRPFYAGLRPIGYPETESNDLLGNRFGEDQPGPIEAKGLRAVEKQNTNLAPKTEQLC</sequence>
<reference evidence="3" key="1">
    <citation type="submission" date="2022-03" db="EMBL/GenBank/DDBJ databases">
        <authorList>
            <person name="Martin H S."/>
        </authorList>
    </citation>
    <scope>NUCLEOTIDE SEQUENCE</scope>
</reference>